<feature type="region of interest" description="Disordered" evidence="1">
    <location>
        <begin position="27"/>
        <end position="74"/>
    </location>
</feature>
<evidence type="ECO:0000256" key="1">
    <source>
        <dbReference type="SAM" id="MobiDB-lite"/>
    </source>
</evidence>
<evidence type="ECO:0000313" key="3">
    <source>
        <dbReference type="Proteomes" id="UP000776651"/>
    </source>
</evidence>
<dbReference type="PROSITE" id="PS51257">
    <property type="entry name" value="PROKAR_LIPOPROTEIN"/>
    <property type="match status" value="1"/>
</dbReference>
<name>A0ABS7JE59_9SPHN</name>
<keyword evidence="3" id="KW-1185">Reference proteome</keyword>
<gene>
    <name evidence="2" type="ORF">K3177_07300</name>
</gene>
<accession>A0ABS7JE59</accession>
<reference evidence="2 3" key="1">
    <citation type="submission" date="2021-08" db="EMBL/GenBank/DDBJ databases">
        <title>Comparative Genomics Analysis of the Genus Qipengyuania Reveals Extensive Genetic Diversity and Metabolic Versatility, Including the Description of Fifteen Novel Species.</title>
        <authorList>
            <person name="Liu Y."/>
        </authorList>
    </citation>
    <scope>NUCLEOTIDE SEQUENCE [LARGE SCALE GENOMIC DNA]</scope>
    <source>
        <strain evidence="2 3">GH25</strain>
    </source>
</reference>
<dbReference type="Proteomes" id="UP000776651">
    <property type="component" value="Unassembled WGS sequence"/>
</dbReference>
<comment type="caution">
    <text evidence="2">The sequence shown here is derived from an EMBL/GenBank/DDBJ whole genome shotgun (WGS) entry which is preliminary data.</text>
</comment>
<sequence>MMNRFPHAPNVAATILAVLALGACSSEKGDDGASGTGDAAQSVQPRGSYDIDRKTGETRARFTDNDGTTTTMRSGEKVPVRLPSGFTVYPDATITNNTRVEQADGLLVLINLETDAPLDELVGYYRNEADAAGIDVATSLQSGPMTMIGGENGDGTSFSLTATRDRDTTRAQLSIGRGLE</sequence>
<organism evidence="2 3">
    <name type="scientific">Qipengyuania pacifica</name>
    <dbReference type="NCBI Taxonomy" id="2860199"/>
    <lineage>
        <taxon>Bacteria</taxon>
        <taxon>Pseudomonadati</taxon>
        <taxon>Pseudomonadota</taxon>
        <taxon>Alphaproteobacteria</taxon>
        <taxon>Sphingomonadales</taxon>
        <taxon>Erythrobacteraceae</taxon>
        <taxon>Qipengyuania</taxon>
    </lineage>
</organism>
<protein>
    <recommendedName>
        <fullName evidence="4">Lipoprotein</fullName>
    </recommendedName>
</protein>
<feature type="compositionally biased region" description="Basic and acidic residues" evidence="1">
    <location>
        <begin position="49"/>
        <end position="64"/>
    </location>
</feature>
<dbReference type="RefSeq" id="WP_221597728.1">
    <property type="nucleotide sequence ID" value="NZ_JAIGNQ010000002.1"/>
</dbReference>
<dbReference type="EMBL" id="JAIGNQ010000002">
    <property type="protein sequence ID" value="MBX7488317.1"/>
    <property type="molecule type" value="Genomic_DNA"/>
</dbReference>
<proteinExistence type="predicted"/>
<evidence type="ECO:0000313" key="2">
    <source>
        <dbReference type="EMBL" id="MBX7488317.1"/>
    </source>
</evidence>
<evidence type="ECO:0008006" key="4">
    <source>
        <dbReference type="Google" id="ProtNLM"/>
    </source>
</evidence>